<dbReference type="OrthoDB" id="7285215at2"/>
<dbReference type="RefSeq" id="WP_096353742.1">
    <property type="nucleotide sequence ID" value="NZ_AP017313.1"/>
</dbReference>
<dbReference type="Proteomes" id="UP000218263">
    <property type="component" value="Chromosome"/>
</dbReference>
<dbReference type="Pfam" id="PF13676">
    <property type="entry name" value="TIR_2"/>
    <property type="match status" value="1"/>
</dbReference>
<reference evidence="1 2" key="1">
    <citation type="submission" date="2015-12" db="EMBL/GenBank/DDBJ databases">
        <title>Genome sequence of Mucilaginibacter gotjawali.</title>
        <authorList>
            <person name="Lee J.S."/>
            <person name="Lee K.C."/>
            <person name="Kim K.K."/>
            <person name="Lee B.W."/>
        </authorList>
    </citation>
    <scope>NUCLEOTIDE SEQUENCE [LARGE SCALE GENOMIC DNA]</scope>
    <source>
        <strain evidence="1 2">SA3-7</strain>
    </source>
</reference>
<organism evidence="1 2">
    <name type="scientific">Mucilaginibacter gotjawali</name>
    <dbReference type="NCBI Taxonomy" id="1550579"/>
    <lineage>
        <taxon>Bacteria</taxon>
        <taxon>Pseudomonadati</taxon>
        <taxon>Bacteroidota</taxon>
        <taxon>Sphingobacteriia</taxon>
        <taxon>Sphingobacteriales</taxon>
        <taxon>Sphingobacteriaceae</taxon>
        <taxon>Mucilaginibacter</taxon>
    </lineage>
</organism>
<proteinExistence type="predicted"/>
<sequence length="321" mass="36325">MNNNIFISHASEDKDEVARPLAALLQADGFNVWYDEFQLKAGDSLIQSIDKGLNTCDFAITILSQSFFSKKWTQRELVGLATRELYNDSKIILPIWHNLTLKDVLSYSAPLADKFALNSSIGLEALAKAIKSAIAPKNISVASSDLDKPIIYINGHNRYTIKDSIGHLATAKKTNWFYTTQADTRVLRDGGMSGTGKIHNVRSNLGRVEYVKEGGTNAAYTYLEEPLIPFKIYEHSIEFDTVDCYTETREAVGTNLHSKFENIGNHVFFPNDRRPKDVWGYIVFNAIKTSIEPFVSKDRLYINLMFNNPPEGSRLILEWDW</sequence>
<dbReference type="Gene3D" id="3.40.50.10140">
    <property type="entry name" value="Toll/interleukin-1 receptor homology (TIR) domain"/>
    <property type="match status" value="1"/>
</dbReference>
<dbReference type="GO" id="GO:0007165">
    <property type="term" value="P:signal transduction"/>
    <property type="evidence" value="ECO:0007669"/>
    <property type="project" value="InterPro"/>
</dbReference>
<evidence type="ECO:0000313" key="1">
    <source>
        <dbReference type="EMBL" id="BAU55422.1"/>
    </source>
</evidence>
<dbReference type="PROSITE" id="PS50104">
    <property type="entry name" value="TIR"/>
    <property type="match status" value="1"/>
</dbReference>
<gene>
    <name evidence="1" type="ORF">MgSA37_03606</name>
</gene>
<dbReference type="SMART" id="SM00255">
    <property type="entry name" value="TIR"/>
    <property type="match status" value="1"/>
</dbReference>
<dbReference type="EMBL" id="AP017313">
    <property type="protein sequence ID" value="BAU55422.1"/>
    <property type="molecule type" value="Genomic_DNA"/>
</dbReference>
<keyword evidence="2" id="KW-1185">Reference proteome</keyword>
<dbReference type="InterPro" id="IPR000157">
    <property type="entry name" value="TIR_dom"/>
</dbReference>
<protein>
    <submittedName>
        <fullName evidence="1">TIR domain protein</fullName>
    </submittedName>
</protein>
<evidence type="ECO:0000313" key="2">
    <source>
        <dbReference type="Proteomes" id="UP000218263"/>
    </source>
</evidence>
<dbReference type="SUPFAM" id="SSF52200">
    <property type="entry name" value="Toll/Interleukin receptor TIR domain"/>
    <property type="match status" value="1"/>
</dbReference>
<dbReference type="AlphaFoldDB" id="A0A110B430"/>
<dbReference type="InterPro" id="IPR035897">
    <property type="entry name" value="Toll_tir_struct_dom_sf"/>
</dbReference>
<name>A0A110B430_9SPHI</name>
<dbReference type="KEGG" id="mgot:MgSA37_03606"/>
<accession>A0A110B430</accession>